<gene>
    <name evidence="5" type="ORF">GCM10011505_37890</name>
</gene>
<dbReference type="InterPro" id="IPR036736">
    <property type="entry name" value="ACP-like_sf"/>
</dbReference>
<dbReference type="Proteomes" id="UP000603352">
    <property type="component" value="Unassembled WGS sequence"/>
</dbReference>
<name>A0ABQ1IV55_9PROT</name>
<keyword evidence="1" id="KW-0596">Phosphopantetheine</keyword>
<keyword evidence="6" id="KW-1185">Reference proteome</keyword>
<keyword evidence="2" id="KW-0597">Phosphoprotein</keyword>
<evidence type="ECO:0000313" key="6">
    <source>
        <dbReference type="Proteomes" id="UP000603352"/>
    </source>
</evidence>
<sequence>MTWSGAENGALRVRLAEAPPAIRRLMLVDDIMARLRDALALEDDAAIGPDDRFKDLGIDSRRALEMKEDLEEALGHPLQTTLMFDYPTPDRLAGFIIDAVGLAEAAPEAAPDAAPDTASDAASDADAAGDDPGAALRRMLEKYDL</sequence>
<dbReference type="Gene3D" id="1.10.1200.10">
    <property type="entry name" value="ACP-like"/>
    <property type="match status" value="1"/>
</dbReference>
<reference evidence="6" key="1">
    <citation type="journal article" date="2019" name="Int. J. Syst. Evol. Microbiol.">
        <title>The Global Catalogue of Microorganisms (GCM) 10K type strain sequencing project: providing services to taxonomists for standard genome sequencing and annotation.</title>
        <authorList>
            <consortium name="The Broad Institute Genomics Platform"/>
            <consortium name="The Broad Institute Genome Sequencing Center for Infectious Disease"/>
            <person name="Wu L."/>
            <person name="Ma J."/>
        </authorList>
    </citation>
    <scope>NUCLEOTIDE SEQUENCE [LARGE SCALE GENOMIC DNA]</scope>
    <source>
        <strain evidence="6">CGMCC 1.10188</strain>
    </source>
</reference>
<protein>
    <recommendedName>
        <fullName evidence="4">Carrier domain-containing protein</fullName>
    </recommendedName>
</protein>
<dbReference type="PROSITE" id="PS50075">
    <property type="entry name" value="CARRIER"/>
    <property type="match status" value="1"/>
</dbReference>
<comment type="caution">
    <text evidence="5">The sequence shown here is derived from an EMBL/GenBank/DDBJ whole genome shotgun (WGS) entry which is preliminary data.</text>
</comment>
<dbReference type="InterPro" id="IPR020806">
    <property type="entry name" value="PKS_PP-bd"/>
</dbReference>
<dbReference type="InterPro" id="IPR009081">
    <property type="entry name" value="PP-bd_ACP"/>
</dbReference>
<evidence type="ECO:0000256" key="2">
    <source>
        <dbReference type="ARBA" id="ARBA00022553"/>
    </source>
</evidence>
<dbReference type="SMART" id="SM00823">
    <property type="entry name" value="PKS_PP"/>
    <property type="match status" value="1"/>
</dbReference>
<feature type="domain" description="Carrier" evidence="4">
    <location>
        <begin position="22"/>
        <end position="100"/>
    </location>
</feature>
<evidence type="ECO:0000256" key="1">
    <source>
        <dbReference type="ARBA" id="ARBA00022450"/>
    </source>
</evidence>
<feature type="region of interest" description="Disordered" evidence="3">
    <location>
        <begin position="106"/>
        <end position="133"/>
    </location>
</feature>
<dbReference type="SUPFAM" id="SSF47336">
    <property type="entry name" value="ACP-like"/>
    <property type="match status" value="1"/>
</dbReference>
<evidence type="ECO:0000259" key="4">
    <source>
        <dbReference type="PROSITE" id="PS50075"/>
    </source>
</evidence>
<organism evidence="5 6">
    <name type="scientific">Tistrella bauzanensis</name>
    <dbReference type="NCBI Taxonomy" id="657419"/>
    <lineage>
        <taxon>Bacteria</taxon>
        <taxon>Pseudomonadati</taxon>
        <taxon>Pseudomonadota</taxon>
        <taxon>Alphaproteobacteria</taxon>
        <taxon>Geminicoccales</taxon>
        <taxon>Geminicoccaceae</taxon>
        <taxon>Tistrella</taxon>
    </lineage>
</organism>
<dbReference type="RefSeq" id="WP_188580769.1">
    <property type="nucleotide sequence ID" value="NZ_BMDZ01000053.1"/>
</dbReference>
<proteinExistence type="predicted"/>
<dbReference type="SMART" id="SM01294">
    <property type="entry name" value="PKS_PP_betabranch"/>
    <property type="match status" value="1"/>
</dbReference>
<evidence type="ECO:0000313" key="5">
    <source>
        <dbReference type="EMBL" id="GGB53272.1"/>
    </source>
</evidence>
<evidence type="ECO:0000256" key="3">
    <source>
        <dbReference type="SAM" id="MobiDB-lite"/>
    </source>
</evidence>
<dbReference type="EMBL" id="BMDZ01000053">
    <property type="protein sequence ID" value="GGB53272.1"/>
    <property type="molecule type" value="Genomic_DNA"/>
</dbReference>
<dbReference type="Pfam" id="PF00550">
    <property type="entry name" value="PP-binding"/>
    <property type="match status" value="1"/>
</dbReference>
<accession>A0ABQ1IV55</accession>